<evidence type="ECO:0000256" key="1">
    <source>
        <dbReference type="SAM" id="Phobius"/>
    </source>
</evidence>
<dbReference type="EMBL" id="CP021422">
    <property type="protein sequence ID" value="ASB41491.1"/>
    <property type="molecule type" value="Genomic_DNA"/>
</dbReference>
<keyword evidence="1" id="KW-0812">Transmembrane</keyword>
<evidence type="ECO:0000313" key="2">
    <source>
        <dbReference type="EMBL" id="ASB41491.1"/>
    </source>
</evidence>
<sequence length="89" mass="10343">MTQYIYPQNLKATANLWLWSLRDFAIICIGLLISALALTQIHLIVPLALTAAYAFLSIRLEEITVLDYVRYAGKFLLFSQQEYVWRCEE</sequence>
<reference evidence="2" key="1">
    <citation type="journal article" date="2017" name="Genome Announc.">
        <title>High-Quality Whole-Genome Sequences of the Oligo-Mouse-Microbiota Bacterial Community.</title>
        <authorList>
            <person name="Garzetti D."/>
            <person name="Brugiroux S."/>
            <person name="Bunk B."/>
            <person name="Pukall R."/>
            <person name="McCoy K.D."/>
            <person name="Macpherson A.J."/>
            <person name="Stecher B."/>
        </authorList>
    </citation>
    <scope>NUCLEOTIDE SEQUENCE</scope>
    <source>
        <strain evidence="2">KB18</strain>
    </source>
</reference>
<proteinExistence type="predicted"/>
<keyword evidence="4" id="KW-1185">Reference proteome</keyword>
<reference evidence="4" key="2">
    <citation type="submission" date="2017-05" db="EMBL/GenBank/DDBJ databases">
        <title>Improved OligoMM genomes.</title>
        <authorList>
            <person name="Garzetti D."/>
        </authorList>
    </citation>
    <scope>NUCLEOTIDE SEQUENCE [LARGE SCALE GENOMIC DNA]</scope>
    <source>
        <strain evidence="4">KB18</strain>
    </source>
</reference>
<dbReference type="RefSeq" id="WP_066539905.1">
    <property type="nucleotide sequence ID" value="NZ_CP021422.1"/>
</dbReference>
<gene>
    <name evidence="2" type="ORF">ADH66_13010</name>
    <name evidence="3" type="ORF">I5Q82_03340</name>
</gene>
<evidence type="ECO:0000313" key="5">
    <source>
        <dbReference type="Proteomes" id="UP000596035"/>
    </source>
</evidence>
<organism evidence="3 5">
    <name type="scientific">Acutalibacter muris</name>
    <dbReference type="NCBI Taxonomy" id="1796620"/>
    <lineage>
        <taxon>Bacteria</taxon>
        <taxon>Bacillati</taxon>
        <taxon>Bacillota</taxon>
        <taxon>Clostridia</taxon>
        <taxon>Eubacteriales</taxon>
        <taxon>Acutalibacteraceae</taxon>
        <taxon>Acutalibacter</taxon>
    </lineage>
</organism>
<reference evidence="3 5" key="3">
    <citation type="submission" date="2020-11" db="EMBL/GenBank/DDBJ databases">
        <title>Closed and high quality bacterial genomes of the OMM12 community.</title>
        <authorList>
            <person name="Marbouty M."/>
            <person name="Lamy-Besnier Q."/>
            <person name="Debarbieux L."/>
            <person name="Koszul R."/>
        </authorList>
    </citation>
    <scope>NUCLEOTIDE SEQUENCE [LARGE SCALE GENOMIC DNA]</scope>
    <source>
        <strain evidence="3 5">KB18</strain>
    </source>
</reference>
<evidence type="ECO:0000313" key="4">
    <source>
        <dbReference type="Proteomes" id="UP000196710"/>
    </source>
</evidence>
<dbReference type="Proteomes" id="UP000196710">
    <property type="component" value="Chromosome"/>
</dbReference>
<keyword evidence="1" id="KW-0472">Membrane</keyword>
<name>A0A1Z2XSX9_9FIRM</name>
<evidence type="ECO:0008006" key="6">
    <source>
        <dbReference type="Google" id="ProtNLM"/>
    </source>
</evidence>
<feature type="transmembrane region" description="Helical" evidence="1">
    <location>
        <begin position="24"/>
        <end position="56"/>
    </location>
</feature>
<dbReference type="AlphaFoldDB" id="A0A1Z2XSX9"/>
<dbReference type="EMBL" id="CP065321">
    <property type="protein sequence ID" value="QQR30748.1"/>
    <property type="molecule type" value="Genomic_DNA"/>
</dbReference>
<dbReference type="KEGG" id="amur:ADH66_13010"/>
<accession>A0A1Z2XSX9</accession>
<protein>
    <recommendedName>
        <fullName evidence="6">PrgI family protein</fullName>
    </recommendedName>
</protein>
<evidence type="ECO:0000313" key="3">
    <source>
        <dbReference type="EMBL" id="QQR30748.1"/>
    </source>
</evidence>
<dbReference type="Proteomes" id="UP000596035">
    <property type="component" value="Chromosome"/>
</dbReference>
<keyword evidence="1" id="KW-1133">Transmembrane helix</keyword>